<dbReference type="STRING" id="684364.F4NXX1"/>
<dbReference type="GeneID" id="18240524"/>
<proteinExistence type="predicted"/>
<dbReference type="OrthoDB" id="2153037at2759"/>
<dbReference type="InParanoid" id="F4NXX1"/>
<reference evidence="2 3" key="1">
    <citation type="submission" date="2009-12" db="EMBL/GenBank/DDBJ databases">
        <title>The draft genome of Batrachochytrium dendrobatidis.</title>
        <authorList>
            <consortium name="US DOE Joint Genome Institute (JGI-PGF)"/>
            <person name="Kuo A."/>
            <person name="Salamov A."/>
            <person name="Schmutz J."/>
            <person name="Lucas S."/>
            <person name="Pitluck S."/>
            <person name="Rosenblum E."/>
            <person name="Stajich J."/>
            <person name="Eisen M."/>
            <person name="Grigoriev I.V."/>
        </authorList>
    </citation>
    <scope>NUCLEOTIDE SEQUENCE [LARGE SCALE GENOMIC DNA]</scope>
    <source>
        <strain evidence="3">JAM81 / FGSC 10211</strain>
    </source>
</reference>
<evidence type="ECO:0000313" key="3">
    <source>
        <dbReference type="Proteomes" id="UP000007241"/>
    </source>
</evidence>
<protein>
    <submittedName>
        <fullName evidence="2">Uncharacterized protein</fullName>
    </submittedName>
</protein>
<organism evidence="2 3">
    <name type="scientific">Batrachochytrium dendrobatidis (strain JAM81 / FGSC 10211)</name>
    <name type="common">Frog chytrid fungus</name>
    <dbReference type="NCBI Taxonomy" id="684364"/>
    <lineage>
        <taxon>Eukaryota</taxon>
        <taxon>Fungi</taxon>
        <taxon>Fungi incertae sedis</taxon>
        <taxon>Chytridiomycota</taxon>
        <taxon>Chytridiomycota incertae sedis</taxon>
        <taxon>Chytridiomycetes</taxon>
        <taxon>Rhizophydiales</taxon>
        <taxon>Rhizophydiales incertae sedis</taxon>
        <taxon>Batrachochytrium</taxon>
    </lineage>
</organism>
<feature type="compositionally biased region" description="Polar residues" evidence="1">
    <location>
        <begin position="1"/>
        <end position="22"/>
    </location>
</feature>
<dbReference type="EMBL" id="GL882881">
    <property type="protein sequence ID" value="EGF82217.1"/>
    <property type="molecule type" value="Genomic_DNA"/>
</dbReference>
<accession>F4NXX1</accession>
<dbReference type="PANTHER" id="PTHR33129">
    <property type="entry name" value="PROTEIN KINASE DOMAIN-CONTAINING PROTEIN-RELATED"/>
    <property type="match status" value="1"/>
</dbReference>
<dbReference type="RefSeq" id="XP_006677442.1">
    <property type="nucleotide sequence ID" value="XM_006677379.1"/>
</dbReference>
<evidence type="ECO:0000313" key="2">
    <source>
        <dbReference type="EMBL" id="EGF82217.1"/>
    </source>
</evidence>
<sequence length="1005" mass="112904">MGKQPQASDASQQKPQQQTNTTEYRHPASTGGNTRSVDSSTDPQLESDFLANKDSSKRRLIWVEYNHRADIVDILPGDSIGKVLQRIHERFGHQLSFADTSQLRIGIPKSWVPGQTREFPVENKTSPDGLYYSSKVGTPNEAFRQSAFPNACDPSNVNGSTDPLMDEEKKCYKQDHTSYKQSVVHSPCHPLSGDINQAETHPILVIPNRFQHEGVAIGEVFKQIVAENPSSASTLSLLFSSTYFPTIIHILNTRQEAFQLFVDYSNVPKYPGMRFLDRPSNSQATFNSDHELTKFFHNLRYAKLEDDVLSMPPGTYLLGDPSLGSKLYTRQVYKELALGIEQSKPWQRGFVVTGTPGMGKTFFGIWMMYLIVNDVICLGNEGRLDRSHNDLNVSNVWNSRLSQSINRSQSLNIVHNDSDSMDSKCASHVNFMESNASVNHQHSIWNEGSQIIGQMDSENGVYTTAPVIIFDLHLRNELIVFSMEDRSVTSGWARNSSHPAFYHSHVWYISDGDKAPLMVPAPIVSGIHDDTSSVAPYVCIRKSIHITSSDTIQPSVMRLPGNTVLTMPAWTFAELESAYLGCSNYSLCTSYSEFTELVYKWGCNPLMVLTQSKNQEIQQLAQSSLFQIDMVRVLHRLVGLDMPASRSNLTCVDPHTDIQSTYHQECASAHLVVHAVTDAQNYVSRSYRMGSAYISQVAAHKLYRPVGWNAMDLTNLVHSAWRFEHGTKVDQQYPHLRQVRKMLYMGHIHNTLCEGGQFPIRRLSPGLKTVLATQLETSTIACLPDQSYDTQKASVDQPIIPQLILSASDGTTVEPANTYFDQTSFDITSTQKPPHSISINESTITIPHMSRFLFESMLSLSHTEYNIPKVSQFSPVDSICAPNILFCICVNDRGRTILVDKLREMYVESCKDEGTPSYPIDGADALTFEAVKPGIHSNLKDMEKTPLGNDVNHTLKLFYVVPTTDLFHNLGPQQFKVDEKWLMEEAVILEWADKHIEQYVLHLGI</sequence>
<dbReference type="AlphaFoldDB" id="F4NXX1"/>
<dbReference type="Proteomes" id="UP000007241">
    <property type="component" value="Unassembled WGS sequence"/>
</dbReference>
<name>F4NXX1_BATDJ</name>
<dbReference type="PANTHER" id="PTHR33129:SF1">
    <property type="entry name" value="ATP-BINDING PROTEIN"/>
    <property type="match status" value="1"/>
</dbReference>
<keyword evidence="3" id="KW-1185">Reference proteome</keyword>
<dbReference type="HOGENOM" id="CLU_298754_0_0_1"/>
<gene>
    <name evidence="2" type="ORF">BATDEDRAFT_34658</name>
</gene>
<feature type="region of interest" description="Disordered" evidence="1">
    <location>
        <begin position="1"/>
        <end position="50"/>
    </location>
</feature>
<feature type="compositionally biased region" description="Polar residues" evidence="1">
    <location>
        <begin position="30"/>
        <end position="44"/>
    </location>
</feature>
<dbReference type="InterPro" id="IPR052980">
    <property type="entry name" value="Crinkler_effector"/>
</dbReference>
<evidence type="ECO:0000256" key="1">
    <source>
        <dbReference type="SAM" id="MobiDB-lite"/>
    </source>
</evidence>